<organism evidence="1 2">
    <name type="scientific">Winogradskya consettensis</name>
    <dbReference type="NCBI Taxonomy" id="113560"/>
    <lineage>
        <taxon>Bacteria</taxon>
        <taxon>Bacillati</taxon>
        <taxon>Actinomycetota</taxon>
        <taxon>Actinomycetes</taxon>
        <taxon>Micromonosporales</taxon>
        <taxon>Micromonosporaceae</taxon>
        <taxon>Winogradskya</taxon>
    </lineage>
</organism>
<accession>A0A919SAF9</accession>
<dbReference type="RefSeq" id="WP_212995619.1">
    <property type="nucleotide sequence ID" value="NZ_BAAATW010000009.1"/>
</dbReference>
<protein>
    <submittedName>
        <fullName evidence="1">Uncharacterized protein</fullName>
    </submittedName>
</protein>
<dbReference type="AlphaFoldDB" id="A0A919SAF9"/>
<sequence>MGLVVGGSLDAMTTTSSEKVLIKPITTAKLTDPAYLLQLTPGDDTS</sequence>
<comment type="caution">
    <text evidence="1">The sequence shown here is derived from an EMBL/GenBank/DDBJ whole genome shotgun (WGS) entry which is preliminary data.</text>
</comment>
<evidence type="ECO:0000313" key="2">
    <source>
        <dbReference type="Proteomes" id="UP000680865"/>
    </source>
</evidence>
<dbReference type="EMBL" id="BOQP01000003">
    <property type="protein sequence ID" value="GIM67315.1"/>
    <property type="molecule type" value="Genomic_DNA"/>
</dbReference>
<keyword evidence="2" id="KW-1185">Reference proteome</keyword>
<proteinExistence type="predicted"/>
<evidence type="ECO:0000313" key="1">
    <source>
        <dbReference type="EMBL" id="GIM67315.1"/>
    </source>
</evidence>
<gene>
    <name evidence="1" type="ORF">Aco04nite_05720</name>
</gene>
<name>A0A919SAF9_9ACTN</name>
<dbReference type="Proteomes" id="UP000680865">
    <property type="component" value="Unassembled WGS sequence"/>
</dbReference>
<reference evidence="1" key="1">
    <citation type="submission" date="2021-03" db="EMBL/GenBank/DDBJ databases">
        <title>Whole genome shotgun sequence of Actinoplanes consettensis NBRC 14913.</title>
        <authorList>
            <person name="Komaki H."/>
            <person name="Tamura T."/>
        </authorList>
    </citation>
    <scope>NUCLEOTIDE SEQUENCE</scope>
    <source>
        <strain evidence="1">NBRC 14913</strain>
    </source>
</reference>